<dbReference type="RefSeq" id="WP_395822136.1">
    <property type="nucleotide sequence ID" value="NZ_CP043494.1"/>
</dbReference>
<evidence type="ECO:0000313" key="2">
    <source>
        <dbReference type="Proteomes" id="UP001611383"/>
    </source>
</evidence>
<sequence>MKYSIFSMQVVMPLRGADDPTYRELHKLIRTAPERTNYARMHDYYGRICNVLRREANRFELGVWDYWDDPSRAPNDFQDWVDGLEGNEARSQPAQDDGRPRHLVCTLAMLLQNGSTSDQRMSAHCDIAEEHLWSRNTFRHLLKGPALLNYLHVKSDLVYLLPGDDAECALTTEDLSGEDWHYLRPLT</sequence>
<gene>
    <name evidence="1" type="ORF">F0U60_19555</name>
</gene>
<dbReference type="Proteomes" id="UP001611383">
    <property type="component" value="Chromosome"/>
</dbReference>
<evidence type="ECO:0000313" key="1">
    <source>
        <dbReference type="EMBL" id="WNG46062.1"/>
    </source>
</evidence>
<accession>A0ABY9WTC9</accession>
<name>A0ABY9WTC9_9BACT</name>
<keyword evidence="2" id="KW-1185">Reference proteome</keyword>
<proteinExistence type="predicted"/>
<reference evidence="1 2" key="1">
    <citation type="submission" date="2019-08" db="EMBL/GenBank/DDBJ databases">
        <title>Archangium and Cystobacter genomes.</title>
        <authorList>
            <person name="Chen I.-C.K."/>
            <person name="Wielgoss S."/>
        </authorList>
    </citation>
    <scope>NUCLEOTIDE SEQUENCE [LARGE SCALE GENOMIC DNA]</scope>
    <source>
        <strain evidence="1 2">Cbm 6</strain>
    </source>
</reference>
<organism evidence="1 2">
    <name type="scientific">Archangium minus</name>
    <dbReference type="NCBI Taxonomy" id="83450"/>
    <lineage>
        <taxon>Bacteria</taxon>
        <taxon>Pseudomonadati</taxon>
        <taxon>Myxococcota</taxon>
        <taxon>Myxococcia</taxon>
        <taxon>Myxococcales</taxon>
        <taxon>Cystobacterineae</taxon>
        <taxon>Archangiaceae</taxon>
        <taxon>Archangium</taxon>
    </lineage>
</organism>
<dbReference type="EMBL" id="CP043494">
    <property type="protein sequence ID" value="WNG46062.1"/>
    <property type="molecule type" value="Genomic_DNA"/>
</dbReference>
<protein>
    <submittedName>
        <fullName evidence="1">Uncharacterized protein</fullName>
    </submittedName>
</protein>